<evidence type="ECO:0000313" key="2">
    <source>
        <dbReference type="EMBL" id="CAL1145868.1"/>
    </source>
</evidence>
<name>A0A9P1FXS1_9DINO</name>
<dbReference type="EMBL" id="CAMXCT010001719">
    <property type="protein sequence ID" value="CAI3992493.1"/>
    <property type="molecule type" value="Genomic_DNA"/>
</dbReference>
<comment type="caution">
    <text evidence="1">The sequence shown here is derived from an EMBL/GenBank/DDBJ whole genome shotgun (WGS) entry which is preliminary data.</text>
</comment>
<keyword evidence="3" id="KW-1185">Reference proteome</keyword>
<dbReference type="Proteomes" id="UP001152797">
    <property type="component" value="Unassembled WGS sequence"/>
</dbReference>
<dbReference type="AlphaFoldDB" id="A0A9P1FXS1"/>
<dbReference type="OrthoDB" id="444789at2759"/>
<gene>
    <name evidence="1" type="ORF">C1SCF055_LOCUS19320</name>
</gene>
<accession>A0A9P1FXS1</accession>
<reference evidence="2" key="2">
    <citation type="submission" date="2024-04" db="EMBL/GenBank/DDBJ databases">
        <authorList>
            <person name="Chen Y."/>
            <person name="Shah S."/>
            <person name="Dougan E. K."/>
            <person name="Thang M."/>
            <person name="Chan C."/>
        </authorList>
    </citation>
    <scope>NUCLEOTIDE SEQUENCE [LARGE SCALE GENOMIC DNA]</scope>
</reference>
<dbReference type="EMBL" id="CAMXCT020001719">
    <property type="protein sequence ID" value="CAL1145868.1"/>
    <property type="molecule type" value="Genomic_DNA"/>
</dbReference>
<dbReference type="EMBL" id="CAMXCT030001719">
    <property type="protein sequence ID" value="CAL4779805.1"/>
    <property type="molecule type" value="Genomic_DNA"/>
</dbReference>
<protein>
    <submittedName>
        <fullName evidence="1">Uncharacterized protein</fullName>
    </submittedName>
</protein>
<evidence type="ECO:0000313" key="3">
    <source>
        <dbReference type="Proteomes" id="UP001152797"/>
    </source>
</evidence>
<evidence type="ECO:0000313" key="1">
    <source>
        <dbReference type="EMBL" id="CAI3992493.1"/>
    </source>
</evidence>
<sequence>MGHDPLAGQIATLPRGRPVAGAVDKEKLNVTSEIDRFVRVNKLEERCEKILRDLDAPLAFKVMGLSGGTNTFELSGDVRDPTAVVLARIRKAQFARDVQPQGNRRRRRSSSRSR</sequence>
<reference evidence="1" key="1">
    <citation type="submission" date="2022-10" db="EMBL/GenBank/DDBJ databases">
        <authorList>
            <person name="Chen Y."/>
            <person name="Dougan E. K."/>
            <person name="Chan C."/>
            <person name="Rhodes N."/>
            <person name="Thang M."/>
        </authorList>
    </citation>
    <scope>NUCLEOTIDE SEQUENCE</scope>
</reference>
<proteinExistence type="predicted"/>
<organism evidence="1">
    <name type="scientific">Cladocopium goreaui</name>
    <dbReference type="NCBI Taxonomy" id="2562237"/>
    <lineage>
        <taxon>Eukaryota</taxon>
        <taxon>Sar</taxon>
        <taxon>Alveolata</taxon>
        <taxon>Dinophyceae</taxon>
        <taxon>Suessiales</taxon>
        <taxon>Symbiodiniaceae</taxon>
        <taxon>Cladocopium</taxon>
    </lineage>
</organism>